<dbReference type="Pfam" id="PF05794">
    <property type="entry name" value="Tcp11"/>
    <property type="match status" value="1"/>
</dbReference>
<gene>
    <name evidence="1" type="ORF">Edafosvirus12_20</name>
</gene>
<dbReference type="PANTHER" id="PTHR12832:SF11">
    <property type="entry name" value="LD23868P"/>
    <property type="match status" value="1"/>
</dbReference>
<dbReference type="GO" id="GO:0007165">
    <property type="term" value="P:signal transduction"/>
    <property type="evidence" value="ECO:0007669"/>
    <property type="project" value="TreeGrafter"/>
</dbReference>
<reference evidence="1" key="1">
    <citation type="submission" date="2018-10" db="EMBL/GenBank/DDBJ databases">
        <title>Hidden diversity of soil giant viruses.</title>
        <authorList>
            <person name="Schulz F."/>
            <person name="Alteio L."/>
            <person name="Goudeau D."/>
            <person name="Ryan E.M."/>
            <person name="Malmstrom R.R."/>
            <person name="Blanchard J."/>
            <person name="Woyke T."/>
        </authorList>
    </citation>
    <scope>NUCLEOTIDE SEQUENCE</scope>
    <source>
        <strain evidence="1">EDV1</strain>
    </source>
</reference>
<sequence length="410" mass="49014">MSKDLVNKDLLASKIQIRFRRKQFICSFLELKKVFQDLFKLSSPIVETRLFESKEDKNMVVNNNFDKLRKEMCNKKVIEMISIFLKRYYRLVNTTSIAPRLTPKDFLSSYMIVGFPEFVLDSKKDELVKESNYKSDIYLSSKDMLRYIDILFLYNKKPPKDILRRFTKSVNMYSHAFHIFLNYDKIAKIEELIQKWYHSDKTIDEIKEHKKYSEVQRAETLKVLKKTQDDTIKHILFLQPKFDLKQLTFYKNFTDKFEEVMKKSYWNVLEEDIAIGKYVVLMKILAEIKAELLNLRPNNVKYKEELDESLDFELMEQMIKNKAFDFKSLIRYAEYIIHKLIELQAPIRNDDTRKKWVEMLARMQNGDVGGFDKCATFIIKYIMELIQEIKDAIINSHIMSNLGINPLYLK</sequence>
<dbReference type="InterPro" id="IPR008862">
    <property type="entry name" value="Tcp11"/>
</dbReference>
<proteinExistence type="predicted"/>
<dbReference type="PANTHER" id="PTHR12832">
    <property type="entry name" value="TESTIS-SPECIFIC PROTEIN PBS13 T-COMPLEX 11"/>
    <property type="match status" value="1"/>
</dbReference>
<name>A0A3G4ZWQ3_9VIRU</name>
<evidence type="ECO:0000313" key="1">
    <source>
        <dbReference type="EMBL" id="AYV78421.1"/>
    </source>
</evidence>
<dbReference type="EMBL" id="MK072077">
    <property type="protein sequence ID" value="AYV78421.1"/>
    <property type="molecule type" value="Genomic_DNA"/>
</dbReference>
<accession>A0A3G4ZWQ3</accession>
<organism evidence="1">
    <name type="scientific">Edafosvirus sp</name>
    <dbReference type="NCBI Taxonomy" id="2487765"/>
    <lineage>
        <taxon>Viruses</taxon>
        <taxon>Varidnaviria</taxon>
        <taxon>Bamfordvirae</taxon>
        <taxon>Nucleocytoviricota</taxon>
        <taxon>Megaviricetes</taxon>
        <taxon>Imitervirales</taxon>
        <taxon>Mimiviridae</taxon>
        <taxon>Klosneuvirinae</taxon>
    </lineage>
</organism>
<protein>
    <submittedName>
        <fullName evidence="1">Uncharacterized protein</fullName>
    </submittedName>
</protein>